<organism evidence="2 3">
    <name type="scientific">Flavobacterium silvaticum</name>
    <dbReference type="NCBI Taxonomy" id="1852020"/>
    <lineage>
        <taxon>Bacteria</taxon>
        <taxon>Pseudomonadati</taxon>
        <taxon>Bacteroidota</taxon>
        <taxon>Flavobacteriia</taxon>
        <taxon>Flavobacteriales</taxon>
        <taxon>Flavobacteriaceae</taxon>
        <taxon>Flavobacterium</taxon>
    </lineage>
</organism>
<keyword evidence="3" id="KW-1185">Reference proteome</keyword>
<dbReference type="InterPro" id="IPR029044">
    <property type="entry name" value="Nucleotide-diphossugar_trans"/>
</dbReference>
<dbReference type="EMBL" id="JAAMPU010000108">
    <property type="protein sequence ID" value="NMH29478.1"/>
    <property type="molecule type" value="Genomic_DNA"/>
</dbReference>
<feature type="domain" description="Glycosyltransferase 2-like" evidence="1">
    <location>
        <begin position="204"/>
        <end position="326"/>
    </location>
</feature>
<dbReference type="PANTHER" id="PTHR43685">
    <property type="entry name" value="GLYCOSYLTRANSFERASE"/>
    <property type="match status" value="1"/>
</dbReference>
<dbReference type="AlphaFoldDB" id="A0A972FPI1"/>
<comment type="caution">
    <text evidence="2">The sequence shown here is derived from an EMBL/GenBank/DDBJ whole genome shotgun (WGS) entry which is preliminary data.</text>
</comment>
<dbReference type="InterPro" id="IPR050834">
    <property type="entry name" value="Glycosyltransf_2"/>
</dbReference>
<evidence type="ECO:0000313" key="2">
    <source>
        <dbReference type="EMBL" id="NMH29478.1"/>
    </source>
</evidence>
<name>A0A972FPI1_9FLAO</name>
<evidence type="ECO:0000259" key="1">
    <source>
        <dbReference type="Pfam" id="PF00535"/>
    </source>
</evidence>
<dbReference type="PANTHER" id="PTHR43685:SF3">
    <property type="entry name" value="SLR2126 PROTEIN"/>
    <property type="match status" value="1"/>
</dbReference>
<dbReference type="Pfam" id="PF00535">
    <property type="entry name" value="Glycos_transf_2"/>
    <property type="match status" value="1"/>
</dbReference>
<dbReference type="Gene3D" id="3.90.550.10">
    <property type="entry name" value="Spore Coat Polysaccharide Biosynthesis Protein SpsA, Chain A"/>
    <property type="match status" value="1"/>
</dbReference>
<proteinExistence type="predicted"/>
<gene>
    <name evidence="2" type="ORF">G6047_15675</name>
</gene>
<dbReference type="InterPro" id="IPR001173">
    <property type="entry name" value="Glyco_trans_2-like"/>
</dbReference>
<sequence>MGFSRFTTSNGETILYKGSPNLPMLEMLADGPGDIWHSSLDFGFRDAFPDLVYQTATFFWFLNDFHGLDQSVSWRLDPDNFAVRETVWDQLGGFDLIYTNPFMQALDFAYNALRNQGAVPLYQKGLFTNAALNTHSISREDRYGFFARNFKKQHSLFMLYRKGFWNIAEWVALSKARKKYPFRPMTAFIPSRNLEPLKGKPAVSYIIPTMNRQDYTLQLLDDLQNQEYLPLEVIVVDATQPDMRDESLYDPSKYSFDLKVFWQQTKGSCRARNEAITACTGEYILFGDDDIRIPPDFVEKHLRFLQTNKVDASGGLDIRADDYRDNLSQLTSKLAGLEKREFAAGVVRIFSNSNGCVKRDKVLEVGGNDINYDGGYGEDGDFAYSLIKQGTLVLTNPYSVNLHLKPPAGGYRVWGAQARQLGKTRKIQPWELDHPVKWLRPAPSPTVMYFYYKHHGKELIKEYKHKYFFTFLFKGSLTKLPKRLFNLPYRIMQFNKSVGYAKRLVDLGKRSS</sequence>
<dbReference type="SUPFAM" id="SSF53448">
    <property type="entry name" value="Nucleotide-diphospho-sugar transferases"/>
    <property type="match status" value="1"/>
</dbReference>
<dbReference type="Proteomes" id="UP000712080">
    <property type="component" value="Unassembled WGS sequence"/>
</dbReference>
<evidence type="ECO:0000313" key="3">
    <source>
        <dbReference type="Proteomes" id="UP000712080"/>
    </source>
</evidence>
<accession>A0A972FPI1</accession>
<reference evidence="2" key="1">
    <citation type="submission" date="2020-02" db="EMBL/GenBank/DDBJ databases">
        <title>Flavobacterium sp. genome.</title>
        <authorList>
            <person name="Jung H.S."/>
            <person name="Baek J.H."/>
            <person name="Jeon C.O."/>
        </authorList>
    </citation>
    <scope>NUCLEOTIDE SEQUENCE</scope>
    <source>
        <strain evidence="2">SE-s28</strain>
    </source>
</reference>
<protein>
    <submittedName>
        <fullName evidence="2">Glycosyltransferase</fullName>
    </submittedName>
</protein>